<comment type="caution">
    <text evidence="3">The sequence shown here is derived from an EMBL/GenBank/DDBJ whole genome shotgun (WGS) entry which is preliminary data.</text>
</comment>
<dbReference type="InterPro" id="IPR000873">
    <property type="entry name" value="AMP-dep_synth/lig_dom"/>
</dbReference>
<proteinExistence type="predicted"/>
<accession>A0A931H3P7</accession>
<dbReference type="InterPro" id="IPR042099">
    <property type="entry name" value="ANL_N_sf"/>
</dbReference>
<dbReference type="InterPro" id="IPR050237">
    <property type="entry name" value="ATP-dep_AMP-bd_enzyme"/>
</dbReference>
<protein>
    <submittedName>
        <fullName evidence="3">AMP-binding protein</fullName>
    </submittedName>
</protein>
<dbReference type="GO" id="GO:0016878">
    <property type="term" value="F:acid-thiol ligase activity"/>
    <property type="evidence" value="ECO:0007669"/>
    <property type="project" value="UniProtKB-ARBA"/>
</dbReference>
<dbReference type="EMBL" id="JADWYS010000001">
    <property type="protein sequence ID" value="MBG9387986.1"/>
    <property type="molecule type" value="Genomic_DNA"/>
</dbReference>
<dbReference type="PANTHER" id="PTHR43767:SF1">
    <property type="entry name" value="NONRIBOSOMAL PEPTIDE SYNTHASE PES1 (EUROFUNG)-RELATED"/>
    <property type="match status" value="1"/>
</dbReference>
<evidence type="ECO:0000259" key="1">
    <source>
        <dbReference type="Pfam" id="PF00501"/>
    </source>
</evidence>
<dbReference type="Pfam" id="PF13193">
    <property type="entry name" value="AMP-binding_C"/>
    <property type="match status" value="1"/>
</dbReference>
<feature type="domain" description="AMP-binding enzyme C-terminal" evidence="2">
    <location>
        <begin position="439"/>
        <end position="517"/>
    </location>
</feature>
<dbReference type="InterPro" id="IPR020845">
    <property type="entry name" value="AMP-binding_CS"/>
</dbReference>
<name>A0A931H3P7_9BURK</name>
<sequence length="542" mass="58647">MTVTATATGKRPAEWAIVEHEPLPPSIAALLDSAAAAHPDRSFWNTIEGDGASLSYAQLARLTRVCAQHLRAAGVRKGTHVAVMLPNAPGFLIAWIALCRLGAVAVMINTASTGGELARMLQGTDARFLLIDAAYLDTYRELPAGAQMRPGCLFVHDAPASQASLPAAIDFDTLLQSDSELSGDAATLDDIASIQFTSGSSGVPKACMLSHRFWLTLGKARSCVGPAPRRMLIDSPMFYLGPLWRVMMSMYCGTTLFVARKFSLSRLFDRIVEHGIDTCAVTYPVAKLEPDPRLLQSSLRWLTTYGLAKEVHAGMERMFGVPVREIYGMTEVGSVLAMPVSDTSMVGSGSCGLPVPFRRCRIVRAGKDVDTGEAGELWVAGPGMFSGYYGDPKASRDAFDGEWFKTGDLFKRDEDGYYYMLGRIKDVIRRSGENISAAEVELTVNAIDGVLEAAAVPVPDPLRGEEVKVVVARAPGARGAQLSVQEIVRACEAALSPFKVPRYVQFLDVLPKTPTGKIDKPGLRNMRAITADVFDARPEKQR</sequence>
<keyword evidence="4" id="KW-1185">Reference proteome</keyword>
<dbReference type="Gene3D" id="3.40.50.12780">
    <property type="entry name" value="N-terminal domain of ligase-like"/>
    <property type="match status" value="1"/>
</dbReference>
<evidence type="ECO:0000313" key="4">
    <source>
        <dbReference type="Proteomes" id="UP000651050"/>
    </source>
</evidence>
<dbReference type="PANTHER" id="PTHR43767">
    <property type="entry name" value="LONG-CHAIN-FATTY-ACID--COA LIGASE"/>
    <property type="match status" value="1"/>
</dbReference>
<organism evidence="3 4">
    <name type="scientific">Caenimonas aquaedulcis</name>
    <dbReference type="NCBI Taxonomy" id="2793270"/>
    <lineage>
        <taxon>Bacteria</taxon>
        <taxon>Pseudomonadati</taxon>
        <taxon>Pseudomonadota</taxon>
        <taxon>Betaproteobacteria</taxon>
        <taxon>Burkholderiales</taxon>
        <taxon>Comamonadaceae</taxon>
        <taxon>Caenimonas</taxon>
    </lineage>
</organism>
<dbReference type="InterPro" id="IPR045851">
    <property type="entry name" value="AMP-bd_C_sf"/>
</dbReference>
<dbReference type="AlphaFoldDB" id="A0A931H3P7"/>
<dbReference type="Gene3D" id="3.30.300.30">
    <property type="match status" value="1"/>
</dbReference>
<feature type="domain" description="AMP-dependent synthetase/ligase" evidence="1">
    <location>
        <begin position="32"/>
        <end position="389"/>
    </location>
</feature>
<gene>
    <name evidence="3" type="ORF">I5803_08140</name>
</gene>
<dbReference type="InterPro" id="IPR025110">
    <property type="entry name" value="AMP-bd_C"/>
</dbReference>
<dbReference type="PROSITE" id="PS00455">
    <property type="entry name" value="AMP_BINDING"/>
    <property type="match status" value="1"/>
</dbReference>
<evidence type="ECO:0000313" key="3">
    <source>
        <dbReference type="EMBL" id="MBG9387986.1"/>
    </source>
</evidence>
<reference evidence="3" key="1">
    <citation type="submission" date="2020-11" db="EMBL/GenBank/DDBJ databases">
        <title>Bacterial whole genome sequence for Caenimonas sp. DR4.4.</title>
        <authorList>
            <person name="Le V."/>
            <person name="Ko S.-R."/>
            <person name="Ahn C.-Y."/>
            <person name="Oh H.-M."/>
        </authorList>
    </citation>
    <scope>NUCLEOTIDE SEQUENCE</scope>
    <source>
        <strain evidence="3">DR4.4</strain>
    </source>
</reference>
<dbReference type="SUPFAM" id="SSF56801">
    <property type="entry name" value="Acetyl-CoA synthetase-like"/>
    <property type="match status" value="1"/>
</dbReference>
<dbReference type="RefSeq" id="WP_196985867.1">
    <property type="nucleotide sequence ID" value="NZ_JADWYS010000001.1"/>
</dbReference>
<dbReference type="Proteomes" id="UP000651050">
    <property type="component" value="Unassembled WGS sequence"/>
</dbReference>
<evidence type="ECO:0000259" key="2">
    <source>
        <dbReference type="Pfam" id="PF13193"/>
    </source>
</evidence>
<dbReference type="Pfam" id="PF00501">
    <property type="entry name" value="AMP-binding"/>
    <property type="match status" value="1"/>
</dbReference>